<dbReference type="EMBL" id="JASNQZ010000008">
    <property type="protein sequence ID" value="KAL0953767.1"/>
    <property type="molecule type" value="Genomic_DNA"/>
</dbReference>
<dbReference type="SUPFAM" id="SSF56112">
    <property type="entry name" value="Protein kinase-like (PK-like)"/>
    <property type="match status" value="1"/>
</dbReference>
<dbReference type="PROSITE" id="PS00109">
    <property type="entry name" value="PROTEIN_KINASE_TYR"/>
    <property type="match status" value="1"/>
</dbReference>
<evidence type="ECO:0000313" key="3">
    <source>
        <dbReference type="Proteomes" id="UP001556367"/>
    </source>
</evidence>
<proteinExistence type="predicted"/>
<accession>A0ABR3JDX8</accession>
<sequence length="353" mass="40093">MVTNLDDQLYDIDHIIGGPCGSQTLLYQANLKTDRDEDMLVAIRVYAHRFPDFHAAARKLLEAAFPRWSMVDHPNLAPFLGIVDKGFLQPSVVTSYYTKGTLWRHLLRQPKMTLSQDQIAERLFWCLEIARAIEYLHGLDPPIIHSDIRCANVFMEDAGHIRVAEYGILMTMPADVLDHVWAPRPAGHAHYRWMAPELFGNNRPPGEFDPPMGYSMATDVWAFGMTVLEIFTAKSPYAQEVTDRTGTHPQADGDIQVYSLIRKGILPPLSGYLRDTPAMRDLLLRCWSKNPSKRPAIPEVRRVLERLNEIRPINHAPPPAESLLSMAIRGVMGLYAKLRSTYRLLRLLLSGIF</sequence>
<feature type="domain" description="Protein kinase" evidence="1">
    <location>
        <begin position="10"/>
        <end position="307"/>
    </location>
</feature>
<name>A0ABR3JDX8_9AGAR</name>
<dbReference type="InterPro" id="IPR001245">
    <property type="entry name" value="Ser-Thr/Tyr_kinase_cat_dom"/>
</dbReference>
<dbReference type="InterPro" id="IPR000719">
    <property type="entry name" value="Prot_kinase_dom"/>
</dbReference>
<reference evidence="3" key="1">
    <citation type="submission" date="2024-06" db="EMBL/GenBank/DDBJ databases">
        <title>Multi-omics analyses provide insights into the biosynthesis of the anticancer antibiotic pleurotin in Hohenbuehelia grisea.</title>
        <authorList>
            <person name="Weaver J.A."/>
            <person name="Alberti F."/>
        </authorList>
    </citation>
    <scope>NUCLEOTIDE SEQUENCE [LARGE SCALE GENOMIC DNA]</scope>
    <source>
        <strain evidence="3">T-177</strain>
    </source>
</reference>
<dbReference type="PROSITE" id="PS50011">
    <property type="entry name" value="PROTEIN_KINASE_DOM"/>
    <property type="match status" value="1"/>
</dbReference>
<keyword evidence="3" id="KW-1185">Reference proteome</keyword>
<gene>
    <name evidence="2" type="ORF">HGRIS_004954</name>
</gene>
<dbReference type="Proteomes" id="UP001556367">
    <property type="component" value="Unassembled WGS sequence"/>
</dbReference>
<organism evidence="2 3">
    <name type="scientific">Hohenbuehelia grisea</name>
    <dbReference type="NCBI Taxonomy" id="104357"/>
    <lineage>
        <taxon>Eukaryota</taxon>
        <taxon>Fungi</taxon>
        <taxon>Dikarya</taxon>
        <taxon>Basidiomycota</taxon>
        <taxon>Agaricomycotina</taxon>
        <taxon>Agaricomycetes</taxon>
        <taxon>Agaricomycetidae</taxon>
        <taxon>Agaricales</taxon>
        <taxon>Pleurotineae</taxon>
        <taxon>Pleurotaceae</taxon>
        <taxon>Hohenbuehelia</taxon>
    </lineage>
</organism>
<protein>
    <recommendedName>
        <fullName evidence="1">Protein kinase domain-containing protein</fullName>
    </recommendedName>
</protein>
<dbReference type="Gene3D" id="1.10.510.10">
    <property type="entry name" value="Transferase(Phosphotransferase) domain 1"/>
    <property type="match status" value="1"/>
</dbReference>
<dbReference type="InterPro" id="IPR011009">
    <property type="entry name" value="Kinase-like_dom_sf"/>
</dbReference>
<comment type="caution">
    <text evidence="2">The sequence shown here is derived from an EMBL/GenBank/DDBJ whole genome shotgun (WGS) entry which is preliminary data.</text>
</comment>
<dbReference type="InterPro" id="IPR008266">
    <property type="entry name" value="Tyr_kinase_AS"/>
</dbReference>
<evidence type="ECO:0000313" key="2">
    <source>
        <dbReference type="EMBL" id="KAL0953767.1"/>
    </source>
</evidence>
<dbReference type="InterPro" id="IPR051681">
    <property type="entry name" value="Ser/Thr_Kinases-Pseudokinases"/>
</dbReference>
<evidence type="ECO:0000259" key="1">
    <source>
        <dbReference type="PROSITE" id="PS50011"/>
    </source>
</evidence>
<dbReference type="Pfam" id="PF07714">
    <property type="entry name" value="PK_Tyr_Ser-Thr"/>
    <property type="match status" value="1"/>
</dbReference>
<dbReference type="PANTHER" id="PTHR44329">
    <property type="entry name" value="SERINE/THREONINE-PROTEIN KINASE TNNI3K-RELATED"/>
    <property type="match status" value="1"/>
</dbReference>